<name>A0A7M7P3I6_STRPU</name>
<dbReference type="RefSeq" id="XP_030845291.1">
    <property type="nucleotide sequence ID" value="XM_030989431.1"/>
</dbReference>
<keyword evidence="3" id="KW-1185">Reference proteome</keyword>
<keyword evidence="1" id="KW-1133">Transmembrane helix</keyword>
<evidence type="ECO:0000313" key="2">
    <source>
        <dbReference type="EnsemblMetazoa" id="XP_030845291"/>
    </source>
</evidence>
<keyword evidence="1" id="KW-0472">Membrane</keyword>
<evidence type="ECO:0000256" key="1">
    <source>
        <dbReference type="SAM" id="Phobius"/>
    </source>
</evidence>
<dbReference type="AlphaFoldDB" id="A0A7M7P3I6"/>
<proteinExistence type="predicted"/>
<dbReference type="InParanoid" id="A0A7M7P3I6"/>
<reference evidence="3" key="1">
    <citation type="submission" date="2015-02" db="EMBL/GenBank/DDBJ databases">
        <title>Genome sequencing for Strongylocentrotus purpuratus.</title>
        <authorList>
            <person name="Murali S."/>
            <person name="Liu Y."/>
            <person name="Vee V."/>
            <person name="English A."/>
            <person name="Wang M."/>
            <person name="Skinner E."/>
            <person name="Han Y."/>
            <person name="Muzny D.M."/>
            <person name="Worley K.C."/>
            <person name="Gibbs R.A."/>
        </authorList>
    </citation>
    <scope>NUCLEOTIDE SEQUENCE</scope>
</reference>
<dbReference type="GeneID" id="115925482"/>
<dbReference type="EnsemblMetazoa" id="XM_030989431">
    <property type="protein sequence ID" value="XP_030845291"/>
    <property type="gene ID" value="LOC115925482"/>
</dbReference>
<dbReference type="Proteomes" id="UP000007110">
    <property type="component" value="Unassembled WGS sequence"/>
</dbReference>
<accession>A0A7M7P3I6</accession>
<reference evidence="2" key="2">
    <citation type="submission" date="2021-01" db="UniProtKB">
        <authorList>
            <consortium name="EnsemblMetazoa"/>
        </authorList>
    </citation>
    <scope>IDENTIFICATION</scope>
</reference>
<dbReference type="KEGG" id="spu:115925482"/>
<sequence length="225" mass="24614">MFPSLVNTFHDTISFFPFVLGTLNLLVMIIVAMGIKVSCLPTRKLLSASSQTCPPPVAYELRRDVQHIIGLTNILLSNWTCSVGSSLISDYGISPTPSVLPAISASDSVSSLDKLNKTLVHIQYYESVLRLVKSSSNLEEVRGQNYTTLESRFSQMSRKVHTTLSSCECNLPASGAMVTVTYEQGSDQNGRDCSVLNNIKESMVWLQSFVFTSVSVSKIAESICS</sequence>
<feature type="transmembrane region" description="Helical" evidence="1">
    <location>
        <begin position="12"/>
        <end position="35"/>
    </location>
</feature>
<organism evidence="2 3">
    <name type="scientific">Strongylocentrotus purpuratus</name>
    <name type="common">Purple sea urchin</name>
    <dbReference type="NCBI Taxonomy" id="7668"/>
    <lineage>
        <taxon>Eukaryota</taxon>
        <taxon>Metazoa</taxon>
        <taxon>Echinodermata</taxon>
        <taxon>Eleutherozoa</taxon>
        <taxon>Echinozoa</taxon>
        <taxon>Echinoidea</taxon>
        <taxon>Euechinoidea</taxon>
        <taxon>Echinacea</taxon>
        <taxon>Camarodonta</taxon>
        <taxon>Echinidea</taxon>
        <taxon>Strongylocentrotidae</taxon>
        <taxon>Strongylocentrotus</taxon>
    </lineage>
</organism>
<evidence type="ECO:0000313" key="3">
    <source>
        <dbReference type="Proteomes" id="UP000007110"/>
    </source>
</evidence>
<keyword evidence="1" id="KW-0812">Transmembrane</keyword>
<protein>
    <submittedName>
        <fullName evidence="2">Uncharacterized protein</fullName>
    </submittedName>
</protein>